<dbReference type="InterPro" id="IPR011399">
    <property type="entry name" value="NosR"/>
</dbReference>
<dbReference type="EMBL" id="VITT01000008">
    <property type="protein sequence ID" value="TWB59499.1"/>
    <property type="molecule type" value="Genomic_DNA"/>
</dbReference>
<dbReference type="PANTHER" id="PTHR30224">
    <property type="entry name" value="ELECTRON TRANSPORT PROTEIN"/>
    <property type="match status" value="1"/>
</dbReference>
<feature type="region of interest" description="Disordered" evidence="4">
    <location>
        <begin position="1"/>
        <end position="25"/>
    </location>
</feature>
<evidence type="ECO:0000256" key="1">
    <source>
        <dbReference type="ARBA" id="ARBA00004236"/>
    </source>
</evidence>
<evidence type="ECO:0000256" key="3">
    <source>
        <dbReference type="ARBA" id="ARBA00023136"/>
    </source>
</evidence>
<keyword evidence="5" id="KW-1133">Transmembrane helix</keyword>
<dbReference type="Pfam" id="PF04205">
    <property type="entry name" value="FMN_bind"/>
    <property type="match status" value="1"/>
</dbReference>
<comment type="caution">
    <text evidence="7">The sequence shown here is derived from an EMBL/GenBank/DDBJ whole genome shotgun (WGS) entry which is preliminary data.</text>
</comment>
<dbReference type="GO" id="GO:0010181">
    <property type="term" value="F:FMN binding"/>
    <property type="evidence" value="ECO:0007669"/>
    <property type="project" value="InterPro"/>
</dbReference>
<feature type="compositionally biased region" description="Pro residues" evidence="4">
    <location>
        <begin position="748"/>
        <end position="757"/>
    </location>
</feature>
<dbReference type="Proteomes" id="UP000318050">
    <property type="component" value="Unassembled WGS sequence"/>
</dbReference>
<keyword evidence="3 5" id="KW-0472">Membrane</keyword>
<keyword evidence="2" id="KW-1003">Cell membrane</keyword>
<dbReference type="AlphaFoldDB" id="A0A560IN52"/>
<feature type="transmembrane region" description="Helical" evidence="5">
    <location>
        <begin position="532"/>
        <end position="552"/>
    </location>
</feature>
<evidence type="ECO:0000313" key="7">
    <source>
        <dbReference type="EMBL" id="TWB59499.1"/>
    </source>
</evidence>
<dbReference type="PANTHER" id="PTHR30224:SF4">
    <property type="entry name" value="ELECTRON TRANSPORT PROTEIN YCCM-RELATED"/>
    <property type="match status" value="1"/>
</dbReference>
<dbReference type="PROSITE" id="PS51379">
    <property type="entry name" value="4FE4S_FER_2"/>
    <property type="match status" value="1"/>
</dbReference>
<feature type="domain" description="4Fe-4S ferredoxin-type" evidence="6">
    <location>
        <begin position="676"/>
        <end position="706"/>
    </location>
</feature>
<dbReference type="InterPro" id="IPR052378">
    <property type="entry name" value="NosR_regulator"/>
</dbReference>
<dbReference type="GO" id="GO:0005886">
    <property type="term" value="C:plasma membrane"/>
    <property type="evidence" value="ECO:0007669"/>
    <property type="project" value="UniProtKB-SubCell"/>
</dbReference>
<keyword evidence="5" id="KW-0812">Transmembrane</keyword>
<dbReference type="SMART" id="SM00900">
    <property type="entry name" value="FMN_bind"/>
    <property type="match status" value="1"/>
</dbReference>
<feature type="transmembrane region" description="Helical" evidence="5">
    <location>
        <begin position="461"/>
        <end position="479"/>
    </location>
</feature>
<dbReference type="GO" id="GO:0045893">
    <property type="term" value="P:positive regulation of DNA-templated transcription"/>
    <property type="evidence" value="ECO:0007669"/>
    <property type="project" value="InterPro"/>
</dbReference>
<comment type="subcellular location">
    <subcellularLocation>
        <location evidence="1">Cell membrane</location>
    </subcellularLocation>
</comment>
<dbReference type="InterPro" id="IPR017896">
    <property type="entry name" value="4Fe4S_Fe-S-bd"/>
</dbReference>
<protein>
    <submittedName>
        <fullName evidence="7">NosR/NirI family nitrous oxide reductase transcriptional regulator</fullName>
    </submittedName>
</protein>
<feature type="transmembrane region" description="Helical" evidence="5">
    <location>
        <begin position="34"/>
        <end position="54"/>
    </location>
</feature>
<evidence type="ECO:0000313" key="8">
    <source>
        <dbReference type="Proteomes" id="UP000318050"/>
    </source>
</evidence>
<dbReference type="InterPro" id="IPR007329">
    <property type="entry name" value="FMN-bd"/>
</dbReference>
<dbReference type="SUPFAM" id="SSF54862">
    <property type="entry name" value="4Fe-4S ferredoxins"/>
    <property type="match status" value="1"/>
</dbReference>
<dbReference type="PIRSF" id="PIRSF036354">
    <property type="entry name" value="NosR"/>
    <property type="match status" value="1"/>
</dbReference>
<feature type="compositionally biased region" description="Pro residues" evidence="4">
    <location>
        <begin position="1"/>
        <end position="15"/>
    </location>
</feature>
<sequence>MPSPAPPNRPRPIAPPLARVVPGFPPGRPRRRGALPPLLAVLLAYLMLVVGGVGHAAPSPTTSHLTDYLGQADAAALVPGADHFGPAQGAPPVVTAMAGGTVVGYVYLNSDVVNAAGYSGRPISILIGIDANARITGAKLVDHHEPIVLVGIPVAKIDHFIQGYVGRTVAEMMADTGGKPPVDIVSGATVTVMVIGDTITRSAIKVARTLGLGGLGKEDDAAAMSARPVVNAGLTGTADWTTLLGDGSIRRLLLPVGQVNEAFRQAGGPGAAARPEPGPDDDTFIDLYATVATLPVVGRSLLGEDGYQRLTSTLKPGQQAVIVAGIGRYSFKGSGYVRGGIFDRIELIQGENTIRFHDRNHTRLGALAGDAPDFPDIGLFTIPDGSTFDAAQPWRLRLLVQRQVASLDKAFITFDLDYTPPQKYLSVPAPKTVAPAATATEMPTAGGQLWRRMWAGDRLDLVLLALLLAVVTGIFFFQHELVRRPVLYDRVRLGVLAASLLWLGWWKHAQLSVVNILTFFNALRTDFSWDYFLMEPLLFVLWFAVAASLLFWGRGAFCGWLCPFGALQELTNRLAKRFKVKQIKVPFSVHQRLWPIKYVIFLVLFGLSLNELAMAEKAAEVEPFKTAIVLIFWRSWPFVAFAVALLLANLFIERFFCRYLCPLGAALAIPARLRMFDWLRRYRECGNPCQRCSNECPVQAIHPEGHINPNECIQCLHCQLLYHHDQKCPVMIQRRLKRERQAGMATPGPLPPAPPKTAPQATLKSGTPAE</sequence>
<dbReference type="Pfam" id="PF12801">
    <property type="entry name" value="Fer4_5"/>
    <property type="match status" value="2"/>
</dbReference>
<feature type="transmembrane region" description="Helical" evidence="5">
    <location>
        <begin position="627"/>
        <end position="650"/>
    </location>
</feature>
<organism evidence="7 8">
    <name type="scientific">Nitrospirillum amazonense</name>
    <dbReference type="NCBI Taxonomy" id="28077"/>
    <lineage>
        <taxon>Bacteria</taxon>
        <taxon>Pseudomonadati</taxon>
        <taxon>Pseudomonadota</taxon>
        <taxon>Alphaproteobacteria</taxon>
        <taxon>Rhodospirillales</taxon>
        <taxon>Azospirillaceae</taxon>
        <taxon>Nitrospirillum</taxon>
    </lineage>
</organism>
<accession>A0A560IN52</accession>
<dbReference type="GO" id="GO:0003677">
    <property type="term" value="F:DNA binding"/>
    <property type="evidence" value="ECO:0007669"/>
    <property type="project" value="InterPro"/>
</dbReference>
<evidence type="ECO:0000259" key="6">
    <source>
        <dbReference type="PROSITE" id="PS51379"/>
    </source>
</evidence>
<feature type="region of interest" description="Disordered" evidence="4">
    <location>
        <begin position="741"/>
        <end position="770"/>
    </location>
</feature>
<feature type="transmembrane region" description="Helical" evidence="5">
    <location>
        <begin position="596"/>
        <end position="615"/>
    </location>
</feature>
<gene>
    <name evidence="7" type="ORF">FBZ92_108145</name>
</gene>
<evidence type="ECO:0000256" key="5">
    <source>
        <dbReference type="SAM" id="Phobius"/>
    </source>
</evidence>
<reference evidence="7 8" key="1">
    <citation type="submission" date="2019-06" db="EMBL/GenBank/DDBJ databases">
        <title>Genomic Encyclopedia of Type Strains, Phase IV (KMG-V): Genome sequencing to study the core and pangenomes of soil and plant-associated prokaryotes.</title>
        <authorList>
            <person name="Whitman W."/>
        </authorList>
    </citation>
    <scope>NUCLEOTIDE SEQUENCE [LARGE SCALE GENOMIC DNA]</scope>
    <source>
        <strain evidence="7 8">BR 11140</strain>
    </source>
</reference>
<proteinExistence type="predicted"/>
<evidence type="ECO:0000256" key="2">
    <source>
        <dbReference type="ARBA" id="ARBA00022475"/>
    </source>
</evidence>
<evidence type="ECO:0000256" key="4">
    <source>
        <dbReference type="SAM" id="MobiDB-lite"/>
    </source>
</evidence>
<name>A0A560IN52_9PROT</name>